<evidence type="ECO:0000313" key="3">
    <source>
        <dbReference type="EMBL" id="EGU52115.1"/>
    </source>
</evidence>
<feature type="transmembrane region" description="Helical" evidence="1">
    <location>
        <begin position="30"/>
        <end position="53"/>
    </location>
</feature>
<sequence>MNRIFSVGSASNHVVISLVRTLTEKQKDHIFSMALSALFFLPFLFSNASHIGFEDIEYSFVPLFEWFYKLSVGNINPVNFLWEFGWQAPLAHGAWAFPGNLLLSFISAKQYFFLFYTLNFYISVYGFLGICRIYDSSKIYGVIAACLLSFLPPQGWYIFVHDAPSVLASIQVAPALIYVYLKLNGLKEFNEKGSKGIYYTFLLGTMGGYLINSGHPGMFYPFYAIPALAALYLAVNHHGSLMKSMQVLVVPLGMAILLSAPKLLAYWDVFSAQSSNLIERVVYDENPSRHDFFWLQSLLFPFKVLDTVNLERFDHFYFYLSRSTRYLPFLGVIFLFSIVISRKAFIYSITCLVLTVALQYLFVNGITLGGSGANHFFEGFMVSALVLSIALAPRHYPIALKTISFLCLVLLILMLMLLQQFAFKKYSTNFLNSTSTSSVPNKFLFGKKGEYGVLKGDRVLFSKKSETLVHNQKLRHRFVHGTSMSLDGINNLSMFGKGVTGEPIYPSFRQGYTMLTTERLLASLELGRSDNFELYLAALGVKGIVDVKKRLSEPWVMIDKKRKVAYREIRFSRSGYQDLEGVIDRPEGSCVEDLKCILKYSILLYDGSEMKLSNSSALFNLVESKGANFVVLPIRYHDSLSLVSNGQRDMNYSSCSGFVCLVMDENTENIKVTSNLTPRYVYLIFSVYMTMLILIALWVFSLFGPILINLKLSRNSYVH</sequence>
<comment type="caution">
    <text evidence="3">The sequence shown here is derived from an EMBL/GenBank/DDBJ whole genome shotgun (WGS) entry which is preliminary data.</text>
</comment>
<evidence type="ECO:0000313" key="5">
    <source>
        <dbReference type="Proteomes" id="UP000003515"/>
    </source>
</evidence>
<dbReference type="AlphaFoldDB" id="C9QDF2"/>
<feature type="transmembrane region" description="Helical" evidence="1">
    <location>
        <begin position="218"/>
        <end position="235"/>
    </location>
</feature>
<keyword evidence="1" id="KW-0812">Transmembrane</keyword>
<feature type="transmembrane region" description="Helical" evidence="1">
    <location>
        <begin position="196"/>
        <end position="212"/>
    </location>
</feature>
<dbReference type="Proteomes" id="UP000002817">
    <property type="component" value="Unassembled WGS sequence"/>
</dbReference>
<feature type="transmembrane region" description="Helical" evidence="1">
    <location>
        <begin position="140"/>
        <end position="159"/>
    </location>
</feature>
<evidence type="ECO:0000313" key="2">
    <source>
        <dbReference type="EMBL" id="EEX95054.1"/>
    </source>
</evidence>
<dbReference type="STRING" id="675816.VIA_000517"/>
<dbReference type="PATRIC" id="fig|675816.5.peg.1080"/>
<evidence type="ECO:0000313" key="4">
    <source>
        <dbReference type="Proteomes" id="UP000002817"/>
    </source>
</evidence>
<organism evidence="3 4">
    <name type="scientific">Vibrio orientalis CIP 102891 = ATCC 33934</name>
    <dbReference type="NCBI Taxonomy" id="675816"/>
    <lineage>
        <taxon>Bacteria</taxon>
        <taxon>Pseudomonadati</taxon>
        <taxon>Pseudomonadota</taxon>
        <taxon>Gammaproteobacteria</taxon>
        <taxon>Vibrionales</taxon>
        <taxon>Vibrionaceae</taxon>
        <taxon>Vibrio</taxon>
        <taxon>Vibrio oreintalis group</taxon>
    </lineage>
</organism>
<feature type="transmembrane region" description="Helical" evidence="1">
    <location>
        <begin position="247"/>
        <end position="267"/>
    </location>
</feature>
<feature type="transmembrane region" description="Helical" evidence="1">
    <location>
        <begin position="346"/>
        <end position="363"/>
    </location>
</feature>
<feature type="transmembrane region" description="Helical" evidence="1">
    <location>
        <begin position="111"/>
        <end position="128"/>
    </location>
</feature>
<feature type="transmembrane region" description="Helical" evidence="1">
    <location>
        <begin position="323"/>
        <end position="340"/>
    </location>
</feature>
<keyword evidence="5" id="KW-1185">Reference proteome</keyword>
<dbReference type="Proteomes" id="UP000003515">
    <property type="component" value="Unassembled WGS sequence"/>
</dbReference>
<reference evidence="3" key="2">
    <citation type="submission" date="2011-08" db="EMBL/GenBank/DDBJ databases">
        <authorList>
            <person name="Hoffman M."/>
            <person name="Strain E.A."/>
            <person name="Brown E."/>
            <person name="Allard M.W."/>
        </authorList>
    </citation>
    <scope>NUCLEOTIDE SEQUENCE</scope>
    <source>
        <strain evidence="3">CIP 102891</strain>
    </source>
</reference>
<keyword evidence="1" id="KW-0472">Membrane</keyword>
<dbReference type="RefSeq" id="WP_004410770.1">
    <property type="nucleotide sequence ID" value="NZ_ACZV01000003.1"/>
</dbReference>
<proteinExistence type="predicted"/>
<dbReference type="EMBL" id="ACZV01000003">
    <property type="protein sequence ID" value="EEX95054.1"/>
    <property type="molecule type" value="Genomic_DNA"/>
</dbReference>
<evidence type="ECO:0000256" key="1">
    <source>
        <dbReference type="SAM" id="Phobius"/>
    </source>
</evidence>
<protein>
    <submittedName>
        <fullName evidence="3">Uncharacterized protein</fullName>
    </submittedName>
</protein>
<reference evidence="2 5" key="1">
    <citation type="submission" date="2009-10" db="EMBL/GenBank/DDBJ databases">
        <authorList>
            <consortium name="Los Alamos National Laboratory (LANL)"/>
            <consortium name="National Microbial Pathogen Data Resource (NMPDR)"/>
            <person name="Munk A.C."/>
            <person name="Chertkov O."/>
            <person name="Tapia R."/>
            <person name="Green L."/>
            <person name="Rogers Y."/>
            <person name="Detter J.C."/>
            <person name="Bruce D."/>
            <person name="Brettin T.S."/>
            <person name="Colwell R.R."/>
            <person name="Huq A."/>
            <person name="Grim C.J."/>
            <person name="Hasan N.A."/>
            <person name="Bartels D."/>
            <person name="Vonstein V."/>
        </authorList>
    </citation>
    <scope>NUCLEOTIDE SEQUENCE [LARGE SCALE GENOMIC DNA]</scope>
    <source>
        <strain evidence="2 5">CIP 102891</strain>
    </source>
</reference>
<name>C9QDF2_VIBOR</name>
<feature type="transmembrane region" description="Helical" evidence="1">
    <location>
        <begin position="680"/>
        <end position="708"/>
    </location>
</feature>
<feature type="transmembrane region" description="Helical" evidence="1">
    <location>
        <begin position="398"/>
        <end position="418"/>
    </location>
</feature>
<reference evidence="3 4" key="3">
    <citation type="journal article" date="2012" name="Int. J. Syst. Evol. Microbiol.">
        <title>Vibrio caribbeanicus sp. nov., isolated from the marine sponge Scleritoderma cyanea.</title>
        <authorList>
            <person name="Hoffmann M."/>
            <person name="Monday S.R."/>
            <person name="Allard M.W."/>
            <person name="Strain E.A."/>
            <person name="Whittaker P."/>
            <person name="Naum M."/>
            <person name="McCarthy P.J."/>
            <person name="Lopez J.V."/>
            <person name="Fischer M."/>
            <person name="Brown E.W."/>
        </authorList>
    </citation>
    <scope>NUCLEOTIDE SEQUENCE [LARGE SCALE GENOMIC DNA]</scope>
    <source>
        <strain evidence="3">CIP 102891</strain>
        <strain evidence="4">CIP 102891 / ATCC 33934</strain>
    </source>
</reference>
<accession>C9QDF2</accession>
<dbReference type="EMBL" id="AFWH01000014">
    <property type="protein sequence ID" value="EGU52115.1"/>
    <property type="molecule type" value="Genomic_DNA"/>
</dbReference>
<keyword evidence="1" id="KW-1133">Transmembrane helix</keyword>
<gene>
    <name evidence="2" type="ORF">VIA_000517</name>
    <name evidence="3" type="ORF">VIOR3934_06419</name>
</gene>
<feature type="transmembrane region" description="Helical" evidence="1">
    <location>
        <begin position="165"/>
        <end position="184"/>
    </location>
</feature>